<dbReference type="Gene3D" id="3.40.50.300">
    <property type="entry name" value="P-loop containing nucleotide triphosphate hydrolases"/>
    <property type="match status" value="1"/>
</dbReference>
<keyword evidence="2" id="KW-1133">Transmembrane helix</keyword>
<keyword evidence="5" id="KW-1185">Reference proteome</keyword>
<gene>
    <name evidence="4" type="ORF">OG913_23465</name>
</gene>
<protein>
    <submittedName>
        <fullName evidence="4">Dynamin family protein</fullName>
    </submittedName>
</protein>
<dbReference type="InterPro" id="IPR051943">
    <property type="entry name" value="TRAFAC_Dynamin-like_GTPase"/>
</dbReference>
<dbReference type="SUPFAM" id="SSF52540">
    <property type="entry name" value="P-loop containing nucleoside triphosphate hydrolases"/>
    <property type="match status" value="1"/>
</dbReference>
<dbReference type="InterPro" id="IPR027417">
    <property type="entry name" value="P-loop_NTPase"/>
</dbReference>
<dbReference type="Proteomes" id="UP001432011">
    <property type="component" value="Chromosome"/>
</dbReference>
<dbReference type="PANTHER" id="PTHR43681">
    <property type="entry name" value="TRANSMEMBRANE GTPASE FZO"/>
    <property type="match status" value="1"/>
</dbReference>
<feature type="transmembrane region" description="Helical" evidence="2">
    <location>
        <begin position="465"/>
        <end position="491"/>
    </location>
</feature>
<feature type="coiled-coil region" evidence="1">
    <location>
        <begin position="543"/>
        <end position="577"/>
    </location>
</feature>
<evidence type="ECO:0000256" key="2">
    <source>
        <dbReference type="SAM" id="Phobius"/>
    </source>
</evidence>
<organism evidence="4 5">
    <name type="scientific">Microbispora hainanensis</name>
    <dbReference type="NCBI Taxonomy" id="568844"/>
    <lineage>
        <taxon>Bacteria</taxon>
        <taxon>Bacillati</taxon>
        <taxon>Actinomycetota</taxon>
        <taxon>Actinomycetes</taxon>
        <taxon>Streptosporangiales</taxon>
        <taxon>Streptosporangiaceae</taxon>
        <taxon>Microbispora</taxon>
    </lineage>
</organism>
<sequence>MTGTAEVRRLLGEVADAAEEFGREDAAQAVRAEQARLGAGAATVVVVGEKKRGKSSLINAIVERPGLLPVDADVATNVHLTVRHAEEPVARVFEGPEEAGRLISIDDIAEYGALDPLTQAARHPGVRHVEVGLPSPLLAEGLVLIDTPGVGGLVAGHTALTLAVIDRADALLFVVNGSSEFTESELQFLARITDRTATVIFALTQIDKYAEWQKILDRNRELLAHHAPRFADAPWHPVSALRYEEAAEAEADGRPDIAADRRASSGVRNLIDGLRGSVIARAEAVRNGNALKVAKTTVEDIHAAQLTLLESLRGDPELARAVAERRDRLKRVQSTDASWRSRLQTTMGDLERELHHQFGRLRNDLTTEANNKIATGTPEELRAFPREIDATVEAMWLDLDNRLRKGVNAIATEIAGAVDAEVASVSERNPLPDRLRLPAAGITEVEDPVQGSTAERMLTTIGPGLMTFGILGNIVAPGVAALAGVGATVYLQRVRKKREEAAAGRRNASLHLQMVLREIQTEVPAAIKGALRDLRRRIEEGISAQLADRVRAAQEVLAEYERMAAAAEEEVAGKRALIQSGVDELAGLRDRCATLAAGLTAT</sequence>
<evidence type="ECO:0000313" key="4">
    <source>
        <dbReference type="EMBL" id="WUP72385.1"/>
    </source>
</evidence>
<accession>A0ABZ1SHB2</accession>
<evidence type="ECO:0000259" key="3">
    <source>
        <dbReference type="Pfam" id="PF00350"/>
    </source>
</evidence>
<keyword evidence="2" id="KW-0812">Transmembrane</keyword>
<dbReference type="RefSeq" id="WP_328708422.1">
    <property type="nucleotide sequence ID" value="NZ_CP108085.1"/>
</dbReference>
<feature type="domain" description="Dynamin N-terminal" evidence="3">
    <location>
        <begin position="44"/>
        <end position="201"/>
    </location>
</feature>
<evidence type="ECO:0000313" key="5">
    <source>
        <dbReference type="Proteomes" id="UP001432011"/>
    </source>
</evidence>
<dbReference type="PANTHER" id="PTHR43681:SF1">
    <property type="entry name" value="SARCALUMENIN"/>
    <property type="match status" value="1"/>
</dbReference>
<proteinExistence type="predicted"/>
<keyword evidence="2" id="KW-0472">Membrane</keyword>
<dbReference type="EMBL" id="CP108085">
    <property type="protein sequence ID" value="WUP72385.1"/>
    <property type="molecule type" value="Genomic_DNA"/>
</dbReference>
<evidence type="ECO:0000256" key="1">
    <source>
        <dbReference type="SAM" id="Coils"/>
    </source>
</evidence>
<reference evidence="4" key="1">
    <citation type="submission" date="2022-10" db="EMBL/GenBank/DDBJ databases">
        <title>The complete genomes of actinobacterial strains from the NBC collection.</title>
        <authorList>
            <person name="Joergensen T.S."/>
            <person name="Alvarez Arevalo M."/>
            <person name="Sterndorff E.B."/>
            <person name="Faurdal D."/>
            <person name="Vuksanovic O."/>
            <person name="Mourched A.-S."/>
            <person name="Charusanti P."/>
            <person name="Shaw S."/>
            <person name="Blin K."/>
            <person name="Weber T."/>
        </authorList>
    </citation>
    <scope>NUCLEOTIDE SEQUENCE</scope>
    <source>
        <strain evidence="4">NBC_00254</strain>
    </source>
</reference>
<dbReference type="Pfam" id="PF00350">
    <property type="entry name" value="Dynamin_N"/>
    <property type="match status" value="1"/>
</dbReference>
<keyword evidence="1" id="KW-0175">Coiled coil</keyword>
<name>A0ABZ1SHB2_9ACTN</name>
<dbReference type="InterPro" id="IPR045063">
    <property type="entry name" value="Dynamin_N"/>
</dbReference>